<evidence type="ECO:0000313" key="3">
    <source>
        <dbReference type="Proteomes" id="UP000266861"/>
    </source>
</evidence>
<proteinExistence type="predicted"/>
<feature type="compositionally biased region" description="Low complexity" evidence="1">
    <location>
        <begin position="1"/>
        <end position="13"/>
    </location>
</feature>
<reference evidence="2 3" key="1">
    <citation type="submission" date="2018-08" db="EMBL/GenBank/DDBJ databases">
        <title>Genome and evolution of the arbuscular mycorrhizal fungus Diversispora epigaea (formerly Glomus versiforme) and its bacterial endosymbionts.</title>
        <authorList>
            <person name="Sun X."/>
            <person name="Fei Z."/>
            <person name="Harrison M."/>
        </authorList>
    </citation>
    <scope>NUCLEOTIDE SEQUENCE [LARGE SCALE GENOMIC DNA]</scope>
    <source>
        <strain evidence="2 3">IT104</strain>
    </source>
</reference>
<feature type="region of interest" description="Disordered" evidence="1">
    <location>
        <begin position="484"/>
        <end position="552"/>
    </location>
</feature>
<sequence length="1355" mass="160327">MIRQQQIQQQQQQHEQEQERQLQEEEQEQLQEEEQEQLQEEEQEQLQQEQEQQQYEQNLIFNPTQHRYQGASWKVSKEQEEFYKKYLWKSQSLNPSDKISTRIQNKIPLCNLLAGVLVRECTKNYSLELSNIPLDNLNLIISNIIISDNVDWNTIKWNSFKLWFNDNNYSSNNIKRSLLKNLLKKKWNVLLKDFSFKIEDGFIKIEDDLTVPELELKNSAKLKYYRLTRQNNSLAFSAHCFDNPGCIVDQNNRTLIHLENIDDKNALFQATEAVNKYYFHLMDDKAHRSKDFCKNRVEHFGAYRRFTSLPYTSANTASGHNLAYRPCVDNLLFSLVPLSTYVNKFIQDNYKNMYMKLRNLSWGPFAPKPFGIFPMIAINFNALSNYHWDKLDAPNCLCCLVPLGNFQGGELYFPQLHTLIPLQPGQVVAFSSHYLLHGNFPLVNGIRHSVIYFVHNILFQEEDNLNNMEIDNAELNLELKTNRGLNSKTPTFTKPRKFQTKDNDDDYNNIDQQYQEYSNNDLDQEYSDNNDDRNNQEYSDNDNNQDGQETGNFKNISTMMIFTWITKHMIGRNAYKDLIKILKNEDFNLQDIPYNIQTLKEQNKYLPLYKIRKNIVNINKEKVPSNSQFTKIAYSISILNYISTILKNTQISPLLYFGPGIENDQKSEFWHEKIWQESSLFGITNIKYNKGQIRAIIHNDKKEILIKIEKYNELNELPHNIQRKRQKKINNNKSLWLVEEDFCFIFKNNLISKLNVFFEPYNPKNLPVKKFFLDLYYDDFGTYRTVYHSLGGVYLQFGNMPFHQRKLLKNHFIIGFVPFGATFSEFIQPFLRDVKKLEKGILMKINGEEYLITGGLGVVTADLPQGNDLCGVKRHGANHGCRNCFVPQESLSDNNYDHLQNTQKKEFATKYGLSIEPSPLSSLQWNLFIQIPQDPYHAISGKIARLLDLTLEILSQNGKKNLNKFWKYFEFPSHWSRMQNPISHSKSFYMSDCQRLAMIFPFILQHFLTPEYIKKEVFEKMKTATNLNSNNLIKKIIECWIRITNCTKLVFSSYFQNKDDYDYNNLDIMLREESECLIKVFPEFNMLPNVHVNFHLVQHAVSYGNLINISVGVKKMVHQTFKIFAPHTNKKEIDFDLIKRYNTMEGIRKFFDNNVNYKKIEIFDNWFITNNSTNISEDITSFFKYIQNIKLSQKLKKKEFESFDLEDIQTQLHIAYQSLKIDGLLITNKIRFHNFIYYEVKNENGTINKIKIKSRDAIEIEKFEYGSIYAIVKSIISHKGNDNNEYQFFYITWYNQISNENNQLHCCKFELCLENKNKKDWSTIFPINIVDQQPKKLYNYRNNIENITILYRYNY</sequence>
<evidence type="ECO:0000256" key="1">
    <source>
        <dbReference type="SAM" id="MobiDB-lite"/>
    </source>
</evidence>
<accession>A0A397HQL6</accession>
<name>A0A397HQL6_9GLOM</name>
<feature type="compositionally biased region" description="Acidic residues" evidence="1">
    <location>
        <begin position="24"/>
        <end position="44"/>
    </location>
</feature>
<feature type="compositionally biased region" description="Basic and acidic residues" evidence="1">
    <location>
        <begin position="14"/>
        <end position="23"/>
    </location>
</feature>
<organism evidence="2 3">
    <name type="scientific">Diversispora epigaea</name>
    <dbReference type="NCBI Taxonomy" id="1348612"/>
    <lineage>
        <taxon>Eukaryota</taxon>
        <taxon>Fungi</taxon>
        <taxon>Fungi incertae sedis</taxon>
        <taxon>Mucoromycota</taxon>
        <taxon>Glomeromycotina</taxon>
        <taxon>Glomeromycetes</taxon>
        <taxon>Diversisporales</taxon>
        <taxon>Diversisporaceae</taxon>
        <taxon>Diversispora</taxon>
    </lineage>
</organism>
<dbReference type="STRING" id="1348612.A0A397HQL6"/>
<feature type="region of interest" description="Disordered" evidence="1">
    <location>
        <begin position="1"/>
        <end position="51"/>
    </location>
</feature>
<feature type="compositionally biased region" description="Polar residues" evidence="1">
    <location>
        <begin position="536"/>
        <end position="552"/>
    </location>
</feature>
<gene>
    <name evidence="2" type="ORF">Glove_315g15</name>
</gene>
<dbReference type="Proteomes" id="UP000266861">
    <property type="component" value="Unassembled WGS sequence"/>
</dbReference>
<evidence type="ECO:0000313" key="2">
    <source>
        <dbReference type="EMBL" id="RHZ65465.1"/>
    </source>
</evidence>
<dbReference type="Gene3D" id="3.60.130.30">
    <property type="match status" value="1"/>
</dbReference>
<dbReference type="EMBL" id="PQFF01000288">
    <property type="protein sequence ID" value="RHZ65465.1"/>
    <property type="molecule type" value="Genomic_DNA"/>
</dbReference>
<keyword evidence="3" id="KW-1185">Reference proteome</keyword>
<protein>
    <submittedName>
        <fullName evidence="2">Uncharacterized protein</fullName>
    </submittedName>
</protein>
<comment type="caution">
    <text evidence="2">The sequence shown here is derived from an EMBL/GenBank/DDBJ whole genome shotgun (WGS) entry which is preliminary data.</text>
</comment>